<dbReference type="InParanoid" id="A0A0R0LFV6"/>
<feature type="transmembrane region" description="Helical" evidence="1">
    <location>
        <begin position="30"/>
        <end position="52"/>
    </location>
</feature>
<organism evidence="2">
    <name type="scientific">Glycine max</name>
    <name type="common">Soybean</name>
    <name type="synonym">Glycine hispida</name>
    <dbReference type="NCBI Taxonomy" id="3847"/>
    <lineage>
        <taxon>Eukaryota</taxon>
        <taxon>Viridiplantae</taxon>
        <taxon>Streptophyta</taxon>
        <taxon>Embryophyta</taxon>
        <taxon>Tracheophyta</taxon>
        <taxon>Spermatophyta</taxon>
        <taxon>Magnoliopsida</taxon>
        <taxon>eudicotyledons</taxon>
        <taxon>Gunneridae</taxon>
        <taxon>Pentapetalae</taxon>
        <taxon>rosids</taxon>
        <taxon>fabids</taxon>
        <taxon>Fabales</taxon>
        <taxon>Fabaceae</taxon>
        <taxon>Papilionoideae</taxon>
        <taxon>50 kb inversion clade</taxon>
        <taxon>NPAAA clade</taxon>
        <taxon>indigoferoid/millettioid clade</taxon>
        <taxon>Phaseoleae</taxon>
        <taxon>Glycine</taxon>
        <taxon>Glycine subgen. Soja</taxon>
    </lineage>
</organism>
<name>A0A0R0LFV6_SOYBN</name>
<reference evidence="2 3" key="1">
    <citation type="journal article" date="2010" name="Nature">
        <title>Genome sequence of the palaeopolyploid soybean.</title>
        <authorList>
            <person name="Schmutz J."/>
            <person name="Cannon S.B."/>
            <person name="Schlueter J."/>
            <person name="Ma J."/>
            <person name="Mitros T."/>
            <person name="Nelson W."/>
            <person name="Hyten D.L."/>
            <person name="Song Q."/>
            <person name="Thelen J.J."/>
            <person name="Cheng J."/>
            <person name="Xu D."/>
            <person name="Hellsten U."/>
            <person name="May G.D."/>
            <person name="Yu Y."/>
            <person name="Sakurai T."/>
            <person name="Umezawa T."/>
            <person name="Bhattacharyya M.K."/>
            <person name="Sandhu D."/>
            <person name="Valliyodan B."/>
            <person name="Lindquist E."/>
            <person name="Peto M."/>
            <person name="Grant D."/>
            <person name="Shu S."/>
            <person name="Goodstein D."/>
            <person name="Barry K."/>
            <person name="Futrell-Griggs M."/>
            <person name="Abernathy B."/>
            <person name="Du J."/>
            <person name="Tian Z."/>
            <person name="Zhu L."/>
            <person name="Gill N."/>
            <person name="Joshi T."/>
            <person name="Libault M."/>
            <person name="Sethuraman A."/>
            <person name="Zhang X.-C."/>
            <person name="Shinozaki K."/>
            <person name="Nguyen H.T."/>
            <person name="Wing R.A."/>
            <person name="Cregan P."/>
            <person name="Specht J."/>
            <person name="Grimwood J."/>
            <person name="Rokhsar D."/>
            <person name="Stacey G."/>
            <person name="Shoemaker R.C."/>
            <person name="Jackson S.A."/>
        </authorList>
    </citation>
    <scope>NUCLEOTIDE SEQUENCE</scope>
    <source>
        <strain evidence="3">cv. Williams 82</strain>
        <tissue evidence="2">Callus</tissue>
    </source>
</reference>
<dbReference type="Gramene" id="KRH75752">
    <property type="protein sequence ID" value="KRH75752"/>
    <property type="gene ID" value="GLYMA_01G106300"/>
</dbReference>
<dbReference type="Proteomes" id="UP000008827">
    <property type="component" value="Chromosome 1"/>
</dbReference>
<keyword evidence="1" id="KW-0472">Membrane</keyword>
<proteinExistence type="predicted"/>
<dbReference type="AlphaFoldDB" id="A0A0R0LFV6"/>
<evidence type="ECO:0000313" key="2">
    <source>
        <dbReference type="EMBL" id="KRH75752.1"/>
    </source>
</evidence>
<accession>A0A0R0LFV6</accession>
<reference evidence="3" key="2">
    <citation type="submission" date="2018-02" db="UniProtKB">
        <authorList>
            <consortium name="EnsemblPlants"/>
        </authorList>
    </citation>
    <scope>IDENTIFICATION</scope>
    <source>
        <strain evidence="3">Williams 82</strain>
    </source>
</reference>
<evidence type="ECO:0000256" key="1">
    <source>
        <dbReference type="SAM" id="Phobius"/>
    </source>
</evidence>
<keyword evidence="1" id="KW-0812">Transmembrane</keyword>
<keyword evidence="4" id="KW-1185">Reference proteome</keyword>
<keyword evidence="1" id="KW-1133">Transmembrane helix</keyword>
<protein>
    <recommendedName>
        <fullName evidence="5">RRM domain-containing protein</fullName>
    </recommendedName>
</protein>
<sequence>MHVCFITICFYLQGFNFFCCYACFYLNNSYFFLLIFQLCFCSLSPNFLDLVLSNYLGPIDCRKIFIGGLARETTIVQFIKHLEIMEKTVQVWHLERREPQVY</sequence>
<evidence type="ECO:0000313" key="4">
    <source>
        <dbReference type="Proteomes" id="UP000008827"/>
    </source>
</evidence>
<dbReference type="EMBL" id="CM000834">
    <property type="protein sequence ID" value="KRH75752.1"/>
    <property type="molecule type" value="Genomic_DNA"/>
</dbReference>
<gene>
    <name evidence="2" type="ORF">GLYMA_01G106300</name>
</gene>
<evidence type="ECO:0008006" key="5">
    <source>
        <dbReference type="Google" id="ProtNLM"/>
    </source>
</evidence>
<reference evidence="2" key="3">
    <citation type="submission" date="2018-07" db="EMBL/GenBank/DDBJ databases">
        <title>WGS assembly of Glycine max.</title>
        <authorList>
            <person name="Schmutz J."/>
            <person name="Cannon S."/>
            <person name="Schlueter J."/>
            <person name="Ma J."/>
            <person name="Mitros T."/>
            <person name="Nelson W."/>
            <person name="Hyten D."/>
            <person name="Song Q."/>
            <person name="Thelen J."/>
            <person name="Cheng J."/>
            <person name="Xu D."/>
            <person name="Hellsten U."/>
            <person name="May G."/>
            <person name="Yu Y."/>
            <person name="Sakurai T."/>
            <person name="Umezawa T."/>
            <person name="Bhattacharyya M."/>
            <person name="Sandhu D."/>
            <person name="Valliyodan B."/>
            <person name="Lindquist E."/>
            <person name="Peto M."/>
            <person name="Grant D."/>
            <person name="Shu S."/>
            <person name="Goodstein D."/>
            <person name="Barry K."/>
            <person name="Futrell-Griggs M."/>
            <person name="Abernathy B."/>
            <person name="Du J."/>
            <person name="Tian Z."/>
            <person name="Zhu L."/>
            <person name="Gill N."/>
            <person name="Joshi T."/>
            <person name="Libault M."/>
            <person name="Sethuraman A."/>
            <person name="Zhang X."/>
            <person name="Shinozaki K."/>
            <person name="Nguyen H."/>
            <person name="Wing R."/>
            <person name="Cregan P."/>
            <person name="Specht J."/>
            <person name="Grimwood J."/>
            <person name="Rokhsar D."/>
            <person name="Stacey G."/>
            <person name="Shoemaker R."/>
            <person name="Jackson S."/>
        </authorList>
    </citation>
    <scope>NUCLEOTIDE SEQUENCE</scope>
    <source>
        <tissue evidence="2">Callus</tissue>
    </source>
</reference>
<dbReference type="EnsemblPlants" id="KRH75752">
    <property type="protein sequence ID" value="KRH75752"/>
    <property type="gene ID" value="GLYMA_01G106300"/>
</dbReference>
<evidence type="ECO:0000313" key="3">
    <source>
        <dbReference type="EnsemblPlants" id="KRH75752"/>
    </source>
</evidence>